<comment type="caution">
    <text evidence="1">The sequence shown here is derived from an EMBL/GenBank/DDBJ whole genome shotgun (WGS) entry which is preliminary data.</text>
</comment>
<proteinExistence type="predicted"/>
<evidence type="ECO:0000313" key="1">
    <source>
        <dbReference type="EMBL" id="KAG7821710.1"/>
    </source>
</evidence>
<evidence type="ECO:0000313" key="2">
    <source>
        <dbReference type="Proteomes" id="UP001196530"/>
    </source>
</evidence>
<sequence>MFFSKILQKYTKCRRPASIGAFFITVPETAIRKYQDIADTPNAPNLAPQSSMPPRHARPRVITSQPAYKFATLYAAPYECMFPVVATKPELQSKDGIDFTTSVRFEPNNVQKYSQPINVKYTVSSNAPKAKCDPLKRVFAHYEEDRLSGLTFGVSTITCGPDGTFSVGRSAAIFPDTPIGSKRSLDRLDVSFDSTTPSPVVVQRLGSLKKRRHDRLDNSMTISQRAILRMVDDSLVSSDTELYTSILQEVRPQTSNVRASRKEKEAAKETVSIDAEDLKLALSERALTPLNSGVFRDD</sequence>
<dbReference type="GeneID" id="66124236"/>
<protein>
    <submittedName>
        <fullName evidence="1">Uncharacterized protein</fullName>
    </submittedName>
</protein>
<gene>
    <name evidence="1" type="ORF">KL928_000185</name>
</gene>
<name>A0AAN6DJ34_PICAN</name>
<dbReference type="AlphaFoldDB" id="A0AAN6DJ34"/>
<dbReference type="EMBL" id="JAHLUX010000001">
    <property type="protein sequence ID" value="KAG7821710.1"/>
    <property type="molecule type" value="Genomic_DNA"/>
</dbReference>
<accession>A0AAN6DJ34</accession>
<dbReference type="RefSeq" id="XP_043062080.1">
    <property type="nucleotide sequence ID" value="XM_043202260.1"/>
</dbReference>
<organism evidence="1 2">
    <name type="scientific">Pichia angusta</name>
    <name type="common">Yeast</name>
    <name type="synonym">Hansenula polymorpha</name>
    <dbReference type="NCBI Taxonomy" id="870730"/>
    <lineage>
        <taxon>Eukaryota</taxon>
        <taxon>Fungi</taxon>
        <taxon>Dikarya</taxon>
        <taxon>Ascomycota</taxon>
        <taxon>Saccharomycotina</taxon>
        <taxon>Pichiomycetes</taxon>
        <taxon>Pichiales</taxon>
        <taxon>Pichiaceae</taxon>
        <taxon>Ogataea</taxon>
    </lineage>
</organism>
<reference evidence="1" key="1">
    <citation type="journal article" date="2021" name="G3 (Bethesda)">
        <title>Genomic diversity, chromosomal rearrangements, and interspecies hybridization in the ogataea polymorpha species complex.</title>
        <authorList>
            <person name="Hanson S.J."/>
            <person name="Cinneide E.O."/>
            <person name="Salzberg L.I."/>
            <person name="Wolfe K.H."/>
            <person name="McGowan J."/>
            <person name="Fitzpatrick D.A."/>
            <person name="Matlin K."/>
        </authorList>
    </citation>
    <scope>NUCLEOTIDE SEQUENCE</scope>
    <source>
        <strain evidence="1">61-244</strain>
    </source>
</reference>
<dbReference type="Proteomes" id="UP001196530">
    <property type="component" value="Unassembled WGS sequence"/>
</dbReference>